<dbReference type="Proteomes" id="UP000809910">
    <property type="component" value="Unassembled WGS sequence"/>
</dbReference>
<evidence type="ECO:0000313" key="2">
    <source>
        <dbReference type="Proteomes" id="UP000809910"/>
    </source>
</evidence>
<comment type="caution">
    <text evidence="1">The sequence shown here is derived from an EMBL/GenBank/DDBJ whole genome shotgun (WGS) entry which is preliminary data.</text>
</comment>
<dbReference type="EMBL" id="JADWVN010000007">
    <property type="protein sequence ID" value="MBL7525716.1"/>
    <property type="molecule type" value="Genomic_DNA"/>
</dbReference>
<name>A0ABS1W8N4_9GAMM</name>
<accession>A0ABS1W8N4</accession>
<keyword evidence="2" id="KW-1185">Reference proteome</keyword>
<protein>
    <submittedName>
        <fullName evidence="1">Uncharacterized protein</fullName>
    </submittedName>
</protein>
<reference evidence="1 2" key="1">
    <citation type="submission" date="2020-12" db="EMBL/GenBank/DDBJ databases">
        <title>WGS of Legionella: environmental sample.</title>
        <authorList>
            <person name="Cristino S."/>
            <person name="Girolamini L."/>
            <person name="Salaris S."/>
            <person name="Pascale M.R."/>
            <person name="Mazzotta M."/>
            <person name="Orsini M."/>
            <person name="Grottola A."/>
        </authorList>
    </citation>
    <scope>NUCLEOTIDE SEQUENCE [LARGE SCALE GENOMIC DNA]</scope>
    <source>
        <strain evidence="1 2">30cs62</strain>
    </source>
</reference>
<gene>
    <name evidence="1" type="ORF">I5282_03895</name>
</gene>
<organism evidence="1 2">
    <name type="scientific">Legionella bononiensis</name>
    <dbReference type="NCBI Taxonomy" id="2793102"/>
    <lineage>
        <taxon>Bacteria</taxon>
        <taxon>Pseudomonadati</taxon>
        <taxon>Pseudomonadota</taxon>
        <taxon>Gammaproteobacteria</taxon>
        <taxon>Legionellales</taxon>
        <taxon>Legionellaceae</taxon>
        <taxon>Legionella</taxon>
    </lineage>
</organism>
<proteinExistence type="predicted"/>
<evidence type="ECO:0000313" key="1">
    <source>
        <dbReference type="EMBL" id="MBL7525716.1"/>
    </source>
</evidence>
<sequence>MNFHSKKLQTLFDNSKHFLDNLSSLKEYIIEDINSLESYLKTIKLDKSVSHTINGDNGFTPTTELTSEKPVYGFTNREVLFWCPEAKCIMYEIRHYTTIYDYSKQHPSERLVVQNDNFEKIVSTPLSEADFEIKKFVYLNNHLEGFIQSILEIYTES</sequence>
<dbReference type="RefSeq" id="WP_203109431.1">
    <property type="nucleotide sequence ID" value="NZ_JADOBG010000010.1"/>
</dbReference>